<evidence type="ECO:0000259" key="7">
    <source>
        <dbReference type="Pfam" id="PF08701"/>
    </source>
</evidence>
<dbReference type="SUPFAM" id="SSF52540">
    <property type="entry name" value="P-loop containing nucleoside triphosphate hydrolases"/>
    <property type="match status" value="2"/>
</dbReference>
<dbReference type="InterPro" id="IPR050755">
    <property type="entry name" value="TRAFAC_YlqF/YawG_RiboMat"/>
</dbReference>
<dbReference type="InterPro" id="IPR023179">
    <property type="entry name" value="GTP-bd_ortho_bundle_sf"/>
</dbReference>
<organism evidence="8">
    <name type="scientific">Schistocephalus solidus</name>
    <name type="common">Tapeworm</name>
    <dbReference type="NCBI Taxonomy" id="70667"/>
    <lineage>
        <taxon>Eukaryota</taxon>
        <taxon>Metazoa</taxon>
        <taxon>Spiralia</taxon>
        <taxon>Lophotrochozoa</taxon>
        <taxon>Platyhelminthes</taxon>
        <taxon>Cestoda</taxon>
        <taxon>Eucestoda</taxon>
        <taxon>Diphyllobothriidea</taxon>
        <taxon>Diphyllobothriidae</taxon>
        <taxon>Schistocephalus</taxon>
    </lineage>
</organism>
<evidence type="ECO:0000313" key="8">
    <source>
        <dbReference type="WBParaSite" id="SSLN_0000447001-mRNA-1"/>
    </source>
</evidence>
<dbReference type="Gene3D" id="3.40.50.300">
    <property type="entry name" value="P-loop containing nucleotide triphosphate hydrolases"/>
    <property type="match status" value="1"/>
</dbReference>
<dbReference type="InterPro" id="IPR006073">
    <property type="entry name" value="GTP-bd"/>
</dbReference>
<evidence type="ECO:0000256" key="5">
    <source>
        <dbReference type="SAM" id="MobiDB-lite"/>
    </source>
</evidence>
<keyword evidence="3" id="KW-0342">GTP-binding</keyword>
<name>A0A183SJC5_SCHSO</name>
<dbReference type="InterPro" id="IPR027417">
    <property type="entry name" value="P-loop_NTPase"/>
</dbReference>
<feature type="domain" description="Guanine nucleotide-binding protein-like 3 N-terminal" evidence="7">
    <location>
        <begin position="22"/>
        <end position="80"/>
    </location>
</feature>
<reference evidence="8" key="1">
    <citation type="submission" date="2016-06" db="UniProtKB">
        <authorList>
            <consortium name="WormBaseParasite"/>
        </authorList>
    </citation>
    <scope>IDENTIFICATION</scope>
</reference>
<dbReference type="AlphaFoldDB" id="A0A183SJC5"/>
<evidence type="ECO:0000256" key="3">
    <source>
        <dbReference type="ARBA" id="ARBA00023134"/>
    </source>
</evidence>
<keyword evidence="2" id="KW-0547">Nucleotide-binding</keyword>
<dbReference type="PANTHER" id="PTHR11089">
    <property type="entry name" value="GTP-BINDING PROTEIN-RELATED"/>
    <property type="match status" value="1"/>
</dbReference>
<feature type="region of interest" description="Disordered" evidence="5">
    <location>
        <begin position="35"/>
        <end position="58"/>
    </location>
</feature>
<evidence type="ECO:0000259" key="6">
    <source>
        <dbReference type="Pfam" id="PF01926"/>
    </source>
</evidence>
<feature type="domain" description="G" evidence="6">
    <location>
        <begin position="223"/>
        <end position="260"/>
    </location>
</feature>
<dbReference type="Gene3D" id="1.10.1580.10">
    <property type="match status" value="1"/>
</dbReference>
<accession>A0A183SJC5</accession>
<protein>
    <submittedName>
        <fullName evidence="8">CP-type G domain-containing protein</fullName>
    </submittedName>
</protein>
<dbReference type="Pfam" id="PF01926">
    <property type="entry name" value="MMR_HSR1"/>
    <property type="match status" value="1"/>
</dbReference>
<dbReference type="Pfam" id="PF08701">
    <property type="entry name" value="GN3L_Grn1"/>
    <property type="match status" value="1"/>
</dbReference>
<dbReference type="WBParaSite" id="SSLN_0000447001-mRNA-1">
    <property type="protein sequence ID" value="SSLN_0000447001-mRNA-1"/>
    <property type="gene ID" value="SSLN_0000447001"/>
</dbReference>
<sequence>LQKYVDIFIISFLETKSKRITCHKRYKIIKKVREHHRKVRREQRNNPQKFRRKDPGIPNSLPFKEEILKHVIETKEVQIYQLCRFKPEPRKKKTTEHNFTKQFISVVNRADVILEVLDARDPLGSRCLEAERQILAAGKKMVLLLNKIDLIPQNVLRQWLSYFRKWYTVMPFKANIQKQSTNLCIVKGKIPNRSDLSLKQGLGVDGLLSLLGNISRSCTGKLTVGVIGIPNTGKSAVINTLIRRRVAPSSCVPGLTNVVEVRRPIRACSSQLSFEDFDLFYNQLILCPKRQIIVQYSISDFSSTTDFLCQLAQRMGKLKKGGVPDSRGAARIIISDWITKSLFCFIMDFLESKFRFLEFKEDETDDFAGNVMFCRSLTDFFASRFA</sequence>
<keyword evidence="4" id="KW-0539">Nucleus</keyword>
<evidence type="ECO:0000256" key="4">
    <source>
        <dbReference type="ARBA" id="ARBA00023242"/>
    </source>
</evidence>
<evidence type="ECO:0000256" key="1">
    <source>
        <dbReference type="ARBA" id="ARBA00004123"/>
    </source>
</evidence>
<evidence type="ECO:0000256" key="2">
    <source>
        <dbReference type="ARBA" id="ARBA00022741"/>
    </source>
</evidence>
<dbReference type="PANTHER" id="PTHR11089:SF30">
    <property type="entry name" value="GUANINE NUCLEOTIDE-BINDING PROTEIN-LIKE 3 HOMOLOG"/>
    <property type="match status" value="1"/>
</dbReference>
<dbReference type="GO" id="GO:0005730">
    <property type="term" value="C:nucleolus"/>
    <property type="evidence" value="ECO:0007669"/>
    <property type="project" value="TreeGrafter"/>
</dbReference>
<dbReference type="GO" id="GO:0005525">
    <property type="term" value="F:GTP binding"/>
    <property type="evidence" value="ECO:0007669"/>
    <property type="project" value="UniProtKB-KW"/>
</dbReference>
<proteinExistence type="predicted"/>
<dbReference type="InterPro" id="IPR014813">
    <property type="entry name" value="Gnl3_N_dom"/>
</dbReference>
<comment type="subcellular location">
    <subcellularLocation>
        <location evidence="1">Nucleus</location>
    </subcellularLocation>
</comment>